<dbReference type="EMBL" id="MG428991">
    <property type="protein sequence ID" value="AUG88094.1"/>
    <property type="molecule type" value="Genomic_DNA"/>
</dbReference>
<reference evidence="1 2" key="2">
    <citation type="journal article" date="2019" name="Microbiol. Resour. Announc.">
        <title>Complete Genome Sequence of Klebsiella pneumoniae Myophage May.</title>
        <authorList>
            <person name="Nguyen K.T."/>
            <person name="Bonasera R."/>
            <person name="Benson G."/>
            <person name="Hernandez-Morales A.C."/>
            <person name="Gill J.J."/>
            <person name="Liu M."/>
        </authorList>
    </citation>
    <scope>NUCLEOTIDE SEQUENCE [LARGE SCALE GENOMIC DNA]</scope>
</reference>
<protein>
    <submittedName>
        <fullName evidence="1">Uncharacterized protein</fullName>
    </submittedName>
</protein>
<evidence type="ECO:0000313" key="2">
    <source>
        <dbReference type="Proteomes" id="UP000241345"/>
    </source>
</evidence>
<organism evidence="1 2">
    <name type="scientific">Klebsiella phage May</name>
    <dbReference type="NCBI Taxonomy" id="2054272"/>
    <lineage>
        <taxon>Viruses</taxon>
        <taxon>Duplodnaviria</taxon>
        <taxon>Heunggongvirae</taxon>
        <taxon>Uroviricota</taxon>
        <taxon>Caudoviricetes</taxon>
        <taxon>Pantevenvirales</taxon>
        <taxon>Ackermannviridae</taxon>
        <taxon>Taipeivirus</taxon>
        <taxon>Taipeivirus may</taxon>
    </lineage>
</organism>
<proteinExistence type="predicted"/>
<accession>A0A2H5BP45</accession>
<dbReference type="Proteomes" id="UP000241345">
    <property type="component" value="Segment"/>
</dbReference>
<evidence type="ECO:0000313" key="1">
    <source>
        <dbReference type="EMBL" id="AUG88094.1"/>
    </source>
</evidence>
<name>A0A2H5BP45_9CAUD</name>
<keyword evidence="2" id="KW-1185">Reference proteome</keyword>
<sequence length="62" mass="7453">MKDVTDDQLKEMWRQTQILAQKKTGDIRNLKEELSGLSDHSMQLEIELVKRGYRITKRIWSY</sequence>
<reference evidence="2" key="1">
    <citation type="submission" date="2017-11" db="EMBL/GenBank/DDBJ databases">
        <title>Complete Genome of Klebsiella pneumoniae Myophage May.</title>
        <authorList>
            <person name="Nguyen K."/>
            <person name="Bonasera R."/>
            <person name="Gill J.J."/>
            <person name="Liu M."/>
        </authorList>
    </citation>
    <scope>NUCLEOTIDE SEQUENCE [LARGE SCALE GENOMIC DNA]</scope>
</reference>
<gene>
    <name evidence="1" type="ORF">CPT_May_180</name>
</gene>